<keyword evidence="3" id="KW-0732">Signal</keyword>
<dbReference type="EMBL" id="KV426206">
    <property type="protein sequence ID" value="KZV84931.1"/>
    <property type="molecule type" value="Genomic_DNA"/>
</dbReference>
<name>A0A165DMS6_EXIGL</name>
<keyword evidence="6" id="KW-1185">Reference proteome</keyword>
<dbReference type="InterPro" id="IPR017853">
    <property type="entry name" value="GH"/>
</dbReference>
<proteinExistence type="predicted"/>
<evidence type="ECO:0000256" key="1">
    <source>
        <dbReference type="ARBA" id="ARBA00001255"/>
    </source>
</evidence>
<evidence type="ECO:0000313" key="6">
    <source>
        <dbReference type="Proteomes" id="UP000077266"/>
    </source>
</evidence>
<dbReference type="Pfam" id="PF03537">
    <property type="entry name" value="Glyco_hydro_114"/>
    <property type="match status" value="1"/>
</dbReference>
<dbReference type="Proteomes" id="UP000077266">
    <property type="component" value="Unassembled WGS sequence"/>
</dbReference>
<dbReference type="GO" id="GO:0004557">
    <property type="term" value="F:alpha-galactosidase activity"/>
    <property type="evidence" value="ECO:0007669"/>
    <property type="project" value="UniProtKB-EC"/>
</dbReference>
<comment type="catalytic activity">
    <reaction evidence="1">
        <text>Hydrolysis of terminal, non-reducing alpha-D-galactose residues in alpha-D-galactosides, including galactose oligosaccharides, galactomannans and galactolipids.</text>
        <dbReference type="EC" id="3.2.1.22"/>
    </reaction>
</comment>
<dbReference type="STRING" id="1314781.A0A165DMS6"/>
<feature type="signal peptide" evidence="3">
    <location>
        <begin position="1"/>
        <end position="16"/>
    </location>
</feature>
<dbReference type="InParanoid" id="A0A165DMS6"/>
<gene>
    <name evidence="5" type="ORF">EXIGLDRAFT_726645</name>
</gene>
<feature type="domain" description="Glycoside-hydrolase family GH114 TIM-barrel" evidence="4">
    <location>
        <begin position="27"/>
        <end position="247"/>
    </location>
</feature>
<evidence type="ECO:0000259" key="4">
    <source>
        <dbReference type="Pfam" id="PF03537"/>
    </source>
</evidence>
<organism evidence="5 6">
    <name type="scientific">Exidia glandulosa HHB12029</name>
    <dbReference type="NCBI Taxonomy" id="1314781"/>
    <lineage>
        <taxon>Eukaryota</taxon>
        <taxon>Fungi</taxon>
        <taxon>Dikarya</taxon>
        <taxon>Basidiomycota</taxon>
        <taxon>Agaricomycotina</taxon>
        <taxon>Agaricomycetes</taxon>
        <taxon>Auriculariales</taxon>
        <taxon>Exidiaceae</taxon>
        <taxon>Exidia</taxon>
    </lineage>
</organism>
<feature type="chain" id="PRO_5007856692" description="alpha-galactosidase" evidence="3">
    <location>
        <begin position="17"/>
        <end position="259"/>
    </location>
</feature>
<accession>A0A165DMS6</accession>
<dbReference type="AlphaFoldDB" id="A0A165DMS6"/>
<dbReference type="PANTHER" id="PTHR35273">
    <property type="entry name" value="ALPHA-1,4 POLYGALACTOSAMINIDASE, PUTATIVE (AFU_ORTHOLOGUE AFUA_3G07890)-RELATED"/>
    <property type="match status" value="1"/>
</dbReference>
<reference evidence="5 6" key="1">
    <citation type="journal article" date="2016" name="Mol. Biol. Evol.">
        <title>Comparative Genomics of Early-Diverging Mushroom-Forming Fungi Provides Insights into the Origins of Lignocellulose Decay Capabilities.</title>
        <authorList>
            <person name="Nagy L.G."/>
            <person name="Riley R."/>
            <person name="Tritt A."/>
            <person name="Adam C."/>
            <person name="Daum C."/>
            <person name="Floudas D."/>
            <person name="Sun H."/>
            <person name="Yadav J.S."/>
            <person name="Pangilinan J."/>
            <person name="Larsson K.H."/>
            <person name="Matsuura K."/>
            <person name="Barry K."/>
            <person name="Labutti K."/>
            <person name="Kuo R."/>
            <person name="Ohm R.A."/>
            <person name="Bhattacharya S.S."/>
            <person name="Shirouzu T."/>
            <person name="Yoshinaga Y."/>
            <person name="Martin F.M."/>
            <person name="Grigoriev I.V."/>
            <person name="Hibbett D.S."/>
        </authorList>
    </citation>
    <scope>NUCLEOTIDE SEQUENCE [LARGE SCALE GENOMIC DNA]</scope>
    <source>
        <strain evidence="5 6">HHB12029</strain>
    </source>
</reference>
<evidence type="ECO:0000256" key="2">
    <source>
        <dbReference type="ARBA" id="ARBA00012755"/>
    </source>
</evidence>
<dbReference type="InterPro" id="IPR004352">
    <property type="entry name" value="GH114_TIM-barrel"/>
</dbReference>
<evidence type="ECO:0000313" key="5">
    <source>
        <dbReference type="EMBL" id="KZV84931.1"/>
    </source>
</evidence>
<dbReference type="InterPro" id="IPR013785">
    <property type="entry name" value="Aldolase_TIM"/>
</dbReference>
<dbReference type="PANTHER" id="PTHR35273:SF2">
    <property type="entry name" value="ALPHA-GALACTOSIDASE"/>
    <property type="match status" value="1"/>
</dbReference>
<dbReference type="Gene3D" id="3.20.20.70">
    <property type="entry name" value="Aldolase class I"/>
    <property type="match status" value="1"/>
</dbReference>
<protein>
    <recommendedName>
        <fullName evidence="2">alpha-galactosidase</fullName>
        <ecNumber evidence="2">3.2.1.22</ecNumber>
    </recommendedName>
</protein>
<evidence type="ECO:0000256" key="3">
    <source>
        <dbReference type="SAM" id="SignalP"/>
    </source>
</evidence>
<dbReference type="OrthoDB" id="2108802at2759"/>
<dbReference type="SUPFAM" id="SSF51445">
    <property type="entry name" value="(Trans)glycosidases"/>
    <property type="match status" value="1"/>
</dbReference>
<sequence length="259" mass="28725">MALSTLALVAVAVGRAAVVSNLPPNAKFDYQIGGPYTPAPDVKVVTRDRTASPVPGLFNICYINAFQTQDTEKAFWNDPSRADLILLKKNGKQFEDPDWDGEFFFDTSTDAKRRRIATILNGWIDDCARRGFQGIEPDNLDTYTRSDNLLTKADNLALAQLFVTYAHSLGLAVAQKNTAELGTLGRDVAGFDFAIAEECEEFDECDDYTDVYGARMLEIEYSRAQFDKACTARGGRISVVFKDVDVVKMGEEGYKYSEC</sequence>
<dbReference type="EC" id="3.2.1.22" evidence="2"/>